<dbReference type="SUPFAM" id="SSF53756">
    <property type="entry name" value="UDP-Glycosyltransferase/glycogen phosphorylase"/>
    <property type="match status" value="1"/>
</dbReference>
<dbReference type="PANTHER" id="PTHR48044">
    <property type="entry name" value="GLYCOSYLTRANSFERASE"/>
    <property type="match status" value="1"/>
</dbReference>
<dbReference type="InterPro" id="IPR058980">
    <property type="entry name" value="Glyco_transf_N"/>
</dbReference>
<dbReference type="GO" id="GO:0035251">
    <property type="term" value="F:UDP-glucosyltransferase activity"/>
    <property type="evidence" value="ECO:0000318"/>
    <property type="project" value="GO_Central"/>
</dbReference>
<evidence type="ECO:0000256" key="3">
    <source>
        <dbReference type="ARBA" id="ARBA00022679"/>
    </source>
</evidence>
<dbReference type="Pfam" id="PF00201">
    <property type="entry name" value="UDPGT"/>
    <property type="match status" value="1"/>
</dbReference>
<dbReference type="PANTHER" id="PTHR48044:SF82">
    <property type="entry name" value="GLYCOSYLTRANSFERASE"/>
    <property type="match status" value="1"/>
</dbReference>
<evidence type="ECO:0000256" key="4">
    <source>
        <dbReference type="RuleBase" id="RU003718"/>
    </source>
</evidence>
<sequence length="415" mass="45735">MDAKEASFRVLMFPWLAHGHIFPFLELAKKLSKSNFHIYFCSTPVNLDSVTKHLSNDVVSNIELVELHLPSLPQLPPQYHTTKNTPPHLMPTLMHAFQMSSSSFSDIIGDLKPDLLIYDGFQPWSAKSASSIGIPSVNFATSSCTTISFFHHLHTHKTYGDFPFPSIFLRDFEKRNLISRGESIEVQDKEEGFAFGIFELSCDIVLVKSCCREIEGKYMDYFSTLCNKKIVPVGPLQMEEIAKGLLLVGEAINFIWVVRSPGETAAEEGGGCLPEGFSAAVEGRGLVLKGWAPQAAILAHPSVGGFMSHCGWSSVTESMYFGVPVVAVPLKLDQPVNCRMAVEGGVAVEVGRDEVSGEFSGEGVAEAVSEVMIVSGERLRYRAREMSEKMKMEEREASFQVADELARICAKKVSP</sequence>
<organism evidence="7 8">
    <name type="scientific">Erythranthe guttata</name>
    <name type="common">Yellow monkey flower</name>
    <name type="synonym">Mimulus guttatus</name>
    <dbReference type="NCBI Taxonomy" id="4155"/>
    <lineage>
        <taxon>Eukaryota</taxon>
        <taxon>Viridiplantae</taxon>
        <taxon>Streptophyta</taxon>
        <taxon>Embryophyta</taxon>
        <taxon>Tracheophyta</taxon>
        <taxon>Spermatophyta</taxon>
        <taxon>Magnoliopsida</taxon>
        <taxon>eudicotyledons</taxon>
        <taxon>Gunneridae</taxon>
        <taxon>Pentapetalae</taxon>
        <taxon>asterids</taxon>
        <taxon>lamiids</taxon>
        <taxon>Lamiales</taxon>
        <taxon>Phrymaceae</taxon>
        <taxon>Erythranthe</taxon>
    </lineage>
</organism>
<comment type="similarity">
    <text evidence="1 4">Belongs to the UDP-glycosyltransferase family.</text>
</comment>
<feature type="domain" description="Glycosyltransferase N-terminal" evidence="6">
    <location>
        <begin position="9"/>
        <end position="237"/>
    </location>
</feature>
<dbReference type="FunFam" id="3.40.50.2000:FF:000060">
    <property type="entry name" value="Glycosyltransferase"/>
    <property type="match status" value="1"/>
</dbReference>
<evidence type="ECO:0000256" key="5">
    <source>
        <dbReference type="RuleBase" id="RU362057"/>
    </source>
</evidence>
<dbReference type="eggNOG" id="KOG1192">
    <property type="taxonomic scope" value="Eukaryota"/>
</dbReference>
<evidence type="ECO:0000313" key="8">
    <source>
        <dbReference type="Proteomes" id="UP000030748"/>
    </source>
</evidence>
<keyword evidence="2 4" id="KW-0328">Glycosyltransferase</keyword>
<evidence type="ECO:0000313" key="7">
    <source>
        <dbReference type="EMBL" id="EYU45578.1"/>
    </source>
</evidence>
<name>A0A022S0Y3_ERYGU</name>
<dbReference type="Proteomes" id="UP000030748">
    <property type="component" value="Unassembled WGS sequence"/>
</dbReference>
<keyword evidence="8" id="KW-1185">Reference proteome</keyword>
<evidence type="ECO:0000256" key="1">
    <source>
        <dbReference type="ARBA" id="ARBA00009995"/>
    </source>
</evidence>
<dbReference type="Pfam" id="PF26168">
    <property type="entry name" value="Glyco_transf_N"/>
    <property type="match status" value="1"/>
</dbReference>
<dbReference type="InterPro" id="IPR002213">
    <property type="entry name" value="UDP_glucos_trans"/>
</dbReference>
<proteinExistence type="inferred from homology"/>
<gene>
    <name evidence="7" type="ORF">MIMGU_mgv1a007199mg</name>
</gene>
<evidence type="ECO:0000259" key="6">
    <source>
        <dbReference type="Pfam" id="PF26168"/>
    </source>
</evidence>
<dbReference type="EMBL" id="KI630180">
    <property type="protein sequence ID" value="EYU45578.1"/>
    <property type="molecule type" value="Genomic_DNA"/>
</dbReference>
<dbReference type="STRING" id="4155.A0A022S0Y3"/>
<dbReference type="CDD" id="cd03784">
    <property type="entry name" value="GT1_Gtf-like"/>
    <property type="match status" value="1"/>
</dbReference>
<evidence type="ECO:0000256" key="2">
    <source>
        <dbReference type="ARBA" id="ARBA00022676"/>
    </source>
</evidence>
<dbReference type="AlphaFoldDB" id="A0A022S0Y3"/>
<reference evidence="7 8" key="1">
    <citation type="journal article" date="2013" name="Proc. Natl. Acad. Sci. U.S.A.">
        <title>Fine-scale variation in meiotic recombination in Mimulus inferred from population shotgun sequencing.</title>
        <authorList>
            <person name="Hellsten U."/>
            <person name="Wright K.M."/>
            <person name="Jenkins J."/>
            <person name="Shu S."/>
            <person name="Yuan Y."/>
            <person name="Wessler S.R."/>
            <person name="Schmutz J."/>
            <person name="Willis J.H."/>
            <person name="Rokhsar D.S."/>
        </authorList>
    </citation>
    <scope>NUCLEOTIDE SEQUENCE [LARGE SCALE GENOMIC DNA]</scope>
    <source>
        <strain evidence="8">cv. DUN x IM62</strain>
    </source>
</reference>
<dbReference type="GO" id="GO:0016138">
    <property type="term" value="P:glycoside biosynthetic process"/>
    <property type="evidence" value="ECO:0007669"/>
    <property type="project" value="UniProtKB-ARBA"/>
</dbReference>
<dbReference type="Gene3D" id="3.40.50.2000">
    <property type="entry name" value="Glycogen Phosphorylase B"/>
    <property type="match status" value="2"/>
</dbReference>
<dbReference type="InterPro" id="IPR035595">
    <property type="entry name" value="UDP_glycos_trans_CS"/>
</dbReference>
<accession>A0A022S0Y3</accession>
<protein>
    <recommendedName>
        <fullName evidence="5">Glycosyltransferase</fullName>
        <ecNumber evidence="5">2.4.1.-</ecNumber>
    </recommendedName>
</protein>
<dbReference type="EC" id="2.4.1.-" evidence="5"/>
<dbReference type="PROSITE" id="PS00375">
    <property type="entry name" value="UDPGT"/>
    <property type="match status" value="1"/>
</dbReference>
<keyword evidence="3 4" id="KW-0808">Transferase</keyword>